<dbReference type="CDD" id="cd00063">
    <property type="entry name" value="FN3"/>
    <property type="match status" value="1"/>
</dbReference>
<dbReference type="Gene3D" id="2.60.40.10">
    <property type="entry name" value="Immunoglobulins"/>
    <property type="match status" value="1"/>
</dbReference>
<dbReference type="InterPro" id="IPR013783">
    <property type="entry name" value="Ig-like_fold"/>
</dbReference>
<organism evidence="5 6">
    <name type="scientific">Epidermidibacterium keratini</name>
    <dbReference type="NCBI Taxonomy" id="1891644"/>
    <lineage>
        <taxon>Bacteria</taxon>
        <taxon>Bacillati</taxon>
        <taxon>Actinomycetota</taxon>
        <taxon>Actinomycetes</taxon>
        <taxon>Sporichthyales</taxon>
        <taxon>Sporichthyaceae</taxon>
        <taxon>Epidermidibacterium</taxon>
    </lineage>
</organism>
<sequence length="905" mass="96309">MTKPPPQLAVRLVARTFEGKRIGSIPSPSSVRADLPALDLSTCMVSYAADATRSSLIDRDGAVWCVETASIDGVELGEWVEPAGARFFTMNRGWNRTGGIRLWQIDGVSIGYVLGGEIVGRTIGKEDKDGNRAIGTTNAGALMRALIVNGKARQSANGLRWFAPLVINFDGNRDSAGQPWTTSMPITLPPQRSIAEVLAQLVRNGLCEYEWQGLELRIYREGTMLRDRSTGRNPVVLRDATSTDAPEKSTLVDMATDVDVVGDDGKSWTFAGTDPVAPLGRIVRTVSQGSVSVDATAQLYADRLLIPGAKPRTQYTRASSNAAGGRLPVLDVANGDRVLIQTDEGREAVDVVGTSFGLEADEVTWHWTLGTRLDGILTKIQRRADLALEGAGVAGGDGMPPRPPGPDTSTPAKVGAVVRSTRTYLDVSGRVRGAVQLSWPAVVEDVAGNVMERVGSYEIFGRTSGEASARLVGTVPGDVTTITLDDLEPAARWEYTVRAVSPAGIAGAPSDLIVIDVEDDTEAPYSPTAPVLSTSAGTIMVRWDGKGVGPNTGDPIDMPPDLRAIIVRDYGTNPDNPTPARLGAIAGVTDGDFVLALQRTSGERYYFDLIAVDHTGNESAPSAKSSIVARSVADDPEIVNALGAALVADSAWIGELTAVVVTVDMLKGKRVEGGTVATGPVNTARVELAPGGIYQRDAQNRAVGSWEPNSGIRIFNPANGQLQTQLNGEGYALSVRNPLSGNMTPVSSIIFGGAMATNDALFVPTQPPSTVSIWGSPPNESITWDHAGGRAVVWWMCYATATLRESGVAIQRIDMAFRLYRVSDGALYWDSSQEASGGGMLTMFGQPEPLNSDDATFSGSMMYPFTLPPDRYRWVPIFRCTSGMGPSGALARAYIRRRSAAIGQW</sequence>
<feature type="region of interest" description="Disordered" evidence="3">
    <location>
        <begin position="392"/>
        <end position="412"/>
    </location>
</feature>
<keyword evidence="2" id="KW-0119">Carbohydrate metabolism</keyword>
<evidence type="ECO:0000256" key="3">
    <source>
        <dbReference type="SAM" id="MobiDB-lite"/>
    </source>
</evidence>
<evidence type="ECO:0000313" key="6">
    <source>
        <dbReference type="Proteomes" id="UP000463857"/>
    </source>
</evidence>
<accession>A0A7L4YK53</accession>
<dbReference type="SUPFAM" id="SSF49265">
    <property type="entry name" value="Fibronectin type III"/>
    <property type="match status" value="1"/>
</dbReference>
<reference evidence="5 6" key="1">
    <citation type="journal article" date="2018" name="Int. J. Syst. Evol. Microbiol.">
        <title>Epidermidibacterium keratini gen. nov., sp. nov., a member of the family Sporichthyaceae, isolated from keratin epidermis.</title>
        <authorList>
            <person name="Lee D.G."/>
            <person name="Trujillo M.E."/>
            <person name="Kang S."/>
            <person name="Nam J.J."/>
            <person name="Kim Y.J."/>
        </authorList>
    </citation>
    <scope>NUCLEOTIDE SEQUENCE [LARGE SCALE GENOMIC DNA]</scope>
    <source>
        <strain evidence="5 6">EPI-7</strain>
    </source>
</reference>
<gene>
    <name evidence="5" type="ORF">EK0264_03775</name>
</gene>
<keyword evidence="1" id="KW-0378">Hydrolase</keyword>
<dbReference type="AlphaFoldDB" id="A0A7L4YK53"/>
<keyword evidence="1" id="KW-0326">Glycosidase</keyword>
<evidence type="ECO:0000313" key="5">
    <source>
        <dbReference type="EMBL" id="QHB99489.1"/>
    </source>
</evidence>
<dbReference type="RefSeq" id="WP_159543101.1">
    <property type="nucleotide sequence ID" value="NZ_CP047156.1"/>
</dbReference>
<evidence type="ECO:0000259" key="4">
    <source>
        <dbReference type="PROSITE" id="PS50853"/>
    </source>
</evidence>
<dbReference type="KEGG" id="eke:EK0264_03775"/>
<keyword evidence="2" id="KW-0624">Polysaccharide degradation</keyword>
<feature type="domain" description="Fibronectin type-III" evidence="4">
    <location>
        <begin position="417"/>
        <end position="520"/>
    </location>
</feature>
<dbReference type="GO" id="GO:0000272">
    <property type="term" value="P:polysaccharide catabolic process"/>
    <property type="evidence" value="ECO:0007669"/>
    <property type="project" value="UniProtKB-KW"/>
</dbReference>
<keyword evidence="6" id="KW-1185">Reference proteome</keyword>
<name>A0A7L4YK53_9ACTN</name>
<dbReference type="EMBL" id="CP047156">
    <property type="protein sequence ID" value="QHB99489.1"/>
    <property type="molecule type" value="Genomic_DNA"/>
</dbReference>
<evidence type="ECO:0000256" key="2">
    <source>
        <dbReference type="ARBA" id="ARBA00023326"/>
    </source>
</evidence>
<dbReference type="OrthoDB" id="3412323at2"/>
<protein>
    <recommendedName>
        <fullName evidence="4">Fibronectin type-III domain-containing protein</fullName>
    </recommendedName>
</protein>
<dbReference type="Proteomes" id="UP000463857">
    <property type="component" value="Chromosome"/>
</dbReference>
<dbReference type="InParanoid" id="A0A7L4YK53"/>
<proteinExistence type="predicted"/>
<evidence type="ECO:0000256" key="1">
    <source>
        <dbReference type="ARBA" id="ARBA00023295"/>
    </source>
</evidence>
<dbReference type="PROSITE" id="PS50853">
    <property type="entry name" value="FN3"/>
    <property type="match status" value="1"/>
</dbReference>
<dbReference type="InterPro" id="IPR003961">
    <property type="entry name" value="FN3_dom"/>
</dbReference>
<dbReference type="InterPro" id="IPR036116">
    <property type="entry name" value="FN3_sf"/>
</dbReference>
<dbReference type="GO" id="GO:0016798">
    <property type="term" value="F:hydrolase activity, acting on glycosyl bonds"/>
    <property type="evidence" value="ECO:0007669"/>
    <property type="project" value="UniProtKB-KW"/>
</dbReference>